<evidence type="ECO:0000256" key="2">
    <source>
        <dbReference type="ARBA" id="ARBA00022527"/>
    </source>
</evidence>
<feature type="binding site" evidence="7">
    <location>
        <position position="36"/>
    </location>
    <ligand>
        <name>ATP</name>
        <dbReference type="ChEBI" id="CHEBI:30616"/>
    </ligand>
</feature>
<keyword evidence="6 7" id="KW-0067">ATP-binding</keyword>
<feature type="region of interest" description="Disordered" evidence="8">
    <location>
        <begin position="353"/>
        <end position="476"/>
    </location>
</feature>
<feature type="transmembrane region" description="Helical" evidence="9">
    <location>
        <begin position="316"/>
        <end position="338"/>
    </location>
</feature>
<organism evidence="11 12">
    <name type="scientific">Candidatus Thermofonsia Clade 1 bacterium</name>
    <dbReference type="NCBI Taxonomy" id="2364210"/>
    <lineage>
        <taxon>Bacteria</taxon>
        <taxon>Bacillati</taxon>
        <taxon>Chloroflexota</taxon>
        <taxon>Candidatus Thermofontia</taxon>
        <taxon>Candidatus Thermofonsia Clade 1</taxon>
    </lineage>
</organism>
<keyword evidence="5" id="KW-0418">Kinase</keyword>
<keyword evidence="9" id="KW-1133">Transmembrane helix</keyword>
<dbReference type="PANTHER" id="PTHR43289">
    <property type="entry name" value="MITOGEN-ACTIVATED PROTEIN KINASE KINASE KINASE 20-RELATED"/>
    <property type="match status" value="1"/>
</dbReference>
<keyword evidence="3" id="KW-0808">Transferase</keyword>
<feature type="domain" description="Protein kinase" evidence="10">
    <location>
        <begin position="7"/>
        <end position="276"/>
    </location>
</feature>
<dbReference type="EC" id="2.7.11.1" evidence="1"/>
<evidence type="ECO:0000256" key="5">
    <source>
        <dbReference type="ARBA" id="ARBA00022777"/>
    </source>
</evidence>
<accession>A0A2M8P3S1</accession>
<dbReference type="Pfam" id="PF00069">
    <property type="entry name" value="Pkinase"/>
    <property type="match status" value="1"/>
</dbReference>
<dbReference type="Gene3D" id="2.60.40.10">
    <property type="entry name" value="Immunoglobulins"/>
    <property type="match status" value="1"/>
</dbReference>
<feature type="compositionally biased region" description="Low complexity" evidence="8">
    <location>
        <begin position="443"/>
        <end position="476"/>
    </location>
</feature>
<dbReference type="InterPro" id="IPR011009">
    <property type="entry name" value="Kinase-like_dom_sf"/>
</dbReference>
<gene>
    <name evidence="11" type="ORF">CUN51_00790</name>
</gene>
<dbReference type="SUPFAM" id="SSF56112">
    <property type="entry name" value="Protein kinase-like (PK-like)"/>
    <property type="match status" value="1"/>
</dbReference>
<comment type="caution">
    <text evidence="11">The sequence shown here is derived from an EMBL/GenBank/DDBJ whole genome shotgun (WGS) entry which is preliminary data.</text>
</comment>
<evidence type="ECO:0000256" key="8">
    <source>
        <dbReference type="SAM" id="MobiDB-lite"/>
    </source>
</evidence>
<dbReference type="GO" id="GO:0005524">
    <property type="term" value="F:ATP binding"/>
    <property type="evidence" value="ECO:0007669"/>
    <property type="project" value="UniProtKB-UniRule"/>
</dbReference>
<evidence type="ECO:0000256" key="7">
    <source>
        <dbReference type="PROSITE-ProRule" id="PRU10141"/>
    </source>
</evidence>
<keyword evidence="9" id="KW-0472">Membrane</keyword>
<evidence type="ECO:0000313" key="11">
    <source>
        <dbReference type="EMBL" id="PJF32197.1"/>
    </source>
</evidence>
<sequence>MKKFGNYVAVERLGRGGMAEVYKAYQPALDRYVAIKVLHSFLADDKEFAERFGREARNVARLRHNNIVQVYDFAEVPDEDSPGDKHHFMVMELIEGPTLKDYMMRPDGQLLPIPEVVNIMRQALEALVYAHAQGMIHRDLKPANLMIDRGGRVVLTDFGIAKILSGNTMTLSGGMVGTPAFMSPEHGLGENSDERSDIYSMGVILYQMLTGRLPYDGDTPVAIILKHVREPLTPPSVFNPKIPPELERIVLKAMAKDPEERYQSAAEMLADLNAFAAQLGQTQLPAPHSHDTPVRATARSAADIPTIHLPTPKRRLPIGIGALLILVILGILGALSLANGEVPLLGIALRPSETPTVTPSATPSPTATATPSATPTSTPSPTDTPSATPTDTPSATPTVTPSATPTSTPSPTATPTATPTNTPSATPTPTATFTPTPTPTSTPTPTITPSNTPTFTATPTPTATFTPSNTPTPTPNITATIEAATVVAANATATVVQQTIVAFFETQRALTSPTPDYTATARLCVLEYELIAPEPPDPLAPKNPIRVNTPLETDVILRNTGNCDWLPGTSINYVEGERFNLPRRIEMSNTEPVRPGEQARFPLRGRTPSQGGVRMGQWEVRNSGGVLIPPRLTIAFFVFQ</sequence>
<dbReference type="Pfam" id="PF16158">
    <property type="entry name" value="N_BRCA1_IG"/>
    <property type="match status" value="1"/>
</dbReference>
<evidence type="ECO:0000256" key="3">
    <source>
        <dbReference type="ARBA" id="ARBA00022679"/>
    </source>
</evidence>
<dbReference type="InterPro" id="IPR013783">
    <property type="entry name" value="Ig-like_fold"/>
</dbReference>
<evidence type="ECO:0000256" key="1">
    <source>
        <dbReference type="ARBA" id="ARBA00012513"/>
    </source>
</evidence>
<keyword evidence="9" id="KW-0812">Transmembrane</keyword>
<dbReference type="GO" id="GO:0004674">
    <property type="term" value="F:protein serine/threonine kinase activity"/>
    <property type="evidence" value="ECO:0007669"/>
    <property type="project" value="UniProtKB-KW"/>
</dbReference>
<evidence type="ECO:0000256" key="4">
    <source>
        <dbReference type="ARBA" id="ARBA00022741"/>
    </source>
</evidence>
<evidence type="ECO:0000313" key="12">
    <source>
        <dbReference type="Proteomes" id="UP000228921"/>
    </source>
</evidence>
<dbReference type="Gene3D" id="3.30.200.20">
    <property type="entry name" value="Phosphorylase Kinase, domain 1"/>
    <property type="match status" value="1"/>
</dbReference>
<feature type="region of interest" description="Disordered" evidence="8">
    <location>
        <begin position="591"/>
        <end position="615"/>
    </location>
</feature>
<dbReference type="Gene3D" id="1.10.510.10">
    <property type="entry name" value="Transferase(Phosphotransferase) domain 1"/>
    <property type="match status" value="1"/>
</dbReference>
<dbReference type="PANTHER" id="PTHR43289:SF6">
    <property type="entry name" value="SERINE_THREONINE-PROTEIN KINASE NEKL-3"/>
    <property type="match status" value="1"/>
</dbReference>
<dbReference type="CDD" id="cd14014">
    <property type="entry name" value="STKc_PknB_like"/>
    <property type="match status" value="1"/>
</dbReference>
<dbReference type="FunFam" id="1.10.510.10:FF:000021">
    <property type="entry name" value="Serine/threonine protein kinase"/>
    <property type="match status" value="1"/>
</dbReference>
<dbReference type="InterPro" id="IPR008271">
    <property type="entry name" value="Ser/Thr_kinase_AS"/>
</dbReference>
<dbReference type="InterPro" id="IPR000719">
    <property type="entry name" value="Prot_kinase_dom"/>
</dbReference>
<dbReference type="EMBL" id="PGTK01000001">
    <property type="protein sequence ID" value="PJF32197.1"/>
    <property type="molecule type" value="Genomic_DNA"/>
</dbReference>
<dbReference type="SMART" id="SM00220">
    <property type="entry name" value="S_TKc"/>
    <property type="match status" value="1"/>
</dbReference>
<feature type="compositionally biased region" description="Low complexity" evidence="8">
    <location>
        <begin position="353"/>
        <end position="435"/>
    </location>
</feature>
<dbReference type="InterPro" id="IPR032350">
    <property type="entry name" value="Nbr1_FW"/>
</dbReference>
<evidence type="ECO:0000259" key="10">
    <source>
        <dbReference type="PROSITE" id="PS50011"/>
    </source>
</evidence>
<name>A0A2M8P3S1_9CHLR</name>
<dbReference type="PROSITE" id="PS00107">
    <property type="entry name" value="PROTEIN_KINASE_ATP"/>
    <property type="match status" value="1"/>
</dbReference>
<dbReference type="InterPro" id="IPR017441">
    <property type="entry name" value="Protein_kinase_ATP_BS"/>
</dbReference>
<dbReference type="PROSITE" id="PS50011">
    <property type="entry name" value="PROTEIN_KINASE_DOM"/>
    <property type="match status" value="1"/>
</dbReference>
<dbReference type="Proteomes" id="UP000228921">
    <property type="component" value="Unassembled WGS sequence"/>
</dbReference>
<evidence type="ECO:0000256" key="6">
    <source>
        <dbReference type="ARBA" id="ARBA00022840"/>
    </source>
</evidence>
<evidence type="ECO:0000256" key="9">
    <source>
        <dbReference type="SAM" id="Phobius"/>
    </source>
</evidence>
<dbReference type="AlphaFoldDB" id="A0A2M8P3S1"/>
<keyword evidence="4 7" id="KW-0547">Nucleotide-binding</keyword>
<dbReference type="PROSITE" id="PS00108">
    <property type="entry name" value="PROTEIN_KINASE_ST"/>
    <property type="match status" value="1"/>
</dbReference>
<reference evidence="11 12" key="1">
    <citation type="submission" date="2017-11" db="EMBL/GenBank/DDBJ databases">
        <title>Evolution of Phototrophy in the Chloroflexi Phylum Driven by Horizontal Gene Transfer.</title>
        <authorList>
            <person name="Ward L.M."/>
            <person name="Hemp J."/>
            <person name="Shih P.M."/>
            <person name="Mcglynn S.E."/>
            <person name="Fischer W."/>
        </authorList>
    </citation>
    <scope>NUCLEOTIDE SEQUENCE [LARGE SCALE GENOMIC DNA]</scope>
    <source>
        <strain evidence="11">CP2_2F</strain>
    </source>
</reference>
<proteinExistence type="predicted"/>
<protein>
    <recommendedName>
        <fullName evidence="1">non-specific serine/threonine protein kinase</fullName>
        <ecNumber evidence="1">2.7.11.1</ecNumber>
    </recommendedName>
</protein>
<keyword evidence="2" id="KW-0723">Serine/threonine-protein kinase</keyword>